<organism evidence="6 7">
    <name type="scientific">Chryseobacterium paridis</name>
    <dbReference type="NCBI Taxonomy" id="2800328"/>
    <lineage>
        <taxon>Bacteria</taxon>
        <taxon>Pseudomonadati</taxon>
        <taxon>Bacteroidota</taxon>
        <taxon>Flavobacteriia</taxon>
        <taxon>Flavobacteriales</taxon>
        <taxon>Weeksellaceae</taxon>
        <taxon>Chryseobacterium group</taxon>
        <taxon>Chryseobacterium</taxon>
    </lineage>
</organism>
<dbReference type="InterPro" id="IPR003661">
    <property type="entry name" value="HisK_dim/P_dom"/>
</dbReference>
<keyword evidence="3" id="KW-0597">Phosphoprotein</keyword>
<dbReference type="InterPro" id="IPR003594">
    <property type="entry name" value="HATPase_dom"/>
</dbReference>
<comment type="caution">
    <text evidence="6">The sequence shown here is derived from an EMBL/GenBank/DDBJ whole genome shotgun (WGS) entry which is preliminary data.</text>
</comment>
<keyword evidence="4" id="KW-1133">Transmembrane helix</keyword>
<dbReference type="InterPro" id="IPR036890">
    <property type="entry name" value="HATPase_C_sf"/>
</dbReference>
<accession>A0ABS1FPM2</accession>
<evidence type="ECO:0000256" key="4">
    <source>
        <dbReference type="SAM" id="Phobius"/>
    </source>
</evidence>
<dbReference type="CDD" id="cd00082">
    <property type="entry name" value="HisKA"/>
    <property type="match status" value="1"/>
</dbReference>
<dbReference type="EMBL" id="JAENHK010000001">
    <property type="protein sequence ID" value="MBK1894198.1"/>
    <property type="molecule type" value="Genomic_DNA"/>
</dbReference>
<keyword evidence="4" id="KW-0812">Transmembrane</keyword>
<protein>
    <recommendedName>
        <fullName evidence="2">histidine kinase</fullName>
        <ecNumber evidence="2">2.7.13.3</ecNumber>
    </recommendedName>
</protein>
<keyword evidence="6" id="KW-0418">Kinase</keyword>
<sequence>MISKSKNLIALFTILFLLLLGIQTYFLYKTYQVKEREIYKDIQIGLTKFTDELEDNGGLRKISDDSLQDIFIMLNNKELSKKKFLAIFEDNRKKTEDHFSQYVDYKFKKEKYKVAVKIEYLSIVFLPTNTDLIDKPITLYETKNKLVKAGVSNTGRWRTSSERNQKDKENAFLIGSKTSFEVLNMKTIVFKELALLILCCTLLLSGVLMLYIFTIRNLIRQQKQVEILHTVVDNISHEFKTPIATLKIASKALKKNLNPETLPLIDRQINRLENLMSQLHKDETGEGVPTLQPEDWNFFIEDLNFTYPEAQFTLKNNISQELPFSKSMMETIIKNLCENSVKYGASVVNINIANPPNGLEITVSDNGQGMEKKELKSIFEKFYRIQSNNIHNTKGLGLGLYFIQQIVKKYNGKIEVTSKLKEGTTFKIQMPYEN</sequence>
<evidence type="ECO:0000313" key="6">
    <source>
        <dbReference type="EMBL" id="MBK1894198.1"/>
    </source>
</evidence>
<dbReference type="PANTHER" id="PTHR43547:SF2">
    <property type="entry name" value="HYBRID SIGNAL TRANSDUCTION HISTIDINE KINASE C"/>
    <property type="match status" value="1"/>
</dbReference>
<reference evidence="7" key="1">
    <citation type="submission" date="2021-01" db="EMBL/GenBank/DDBJ databases">
        <title>Genome public.</title>
        <authorList>
            <person name="Liu C."/>
            <person name="Sun Q."/>
        </authorList>
    </citation>
    <scope>NUCLEOTIDE SEQUENCE [LARGE SCALE GENOMIC DNA]</scope>
    <source>
        <strain evidence="7">YIM B02567</strain>
    </source>
</reference>
<dbReference type="PRINTS" id="PR00344">
    <property type="entry name" value="BCTRLSENSOR"/>
</dbReference>
<dbReference type="EC" id="2.7.13.3" evidence="2"/>
<evidence type="ECO:0000256" key="3">
    <source>
        <dbReference type="ARBA" id="ARBA00022553"/>
    </source>
</evidence>
<dbReference type="SUPFAM" id="SSF55874">
    <property type="entry name" value="ATPase domain of HSP90 chaperone/DNA topoisomerase II/histidine kinase"/>
    <property type="match status" value="1"/>
</dbReference>
<evidence type="ECO:0000256" key="1">
    <source>
        <dbReference type="ARBA" id="ARBA00000085"/>
    </source>
</evidence>
<dbReference type="SMART" id="SM00388">
    <property type="entry name" value="HisKA"/>
    <property type="match status" value="1"/>
</dbReference>
<dbReference type="PROSITE" id="PS50109">
    <property type="entry name" value="HIS_KIN"/>
    <property type="match status" value="1"/>
</dbReference>
<dbReference type="Gene3D" id="3.30.565.10">
    <property type="entry name" value="Histidine kinase-like ATPase, C-terminal domain"/>
    <property type="match status" value="1"/>
</dbReference>
<dbReference type="Gene3D" id="1.10.287.130">
    <property type="match status" value="1"/>
</dbReference>
<dbReference type="RefSeq" id="WP_200241395.1">
    <property type="nucleotide sequence ID" value="NZ_JAENHK010000001.1"/>
</dbReference>
<feature type="transmembrane region" description="Helical" evidence="4">
    <location>
        <begin position="193"/>
        <end position="213"/>
    </location>
</feature>
<dbReference type="InterPro" id="IPR005467">
    <property type="entry name" value="His_kinase_dom"/>
</dbReference>
<keyword evidence="6" id="KW-0808">Transferase</keyword>
<feature type="domain" description="Histidine kinase" evidence="5">
    <location>
        <begin position="234"/>
        <end position="434"/>
    </location>
</feature>
<evidence type="ECO:0000256" key="2">
    <source>
        <dbReference type="ARBA" id="ARBA00012438"/>
    </source>
</evidence>
<name>A0ABS1FPM2_9FLAO</name>
<dbReference type="SUPFAM" id="SSF47384">
    <property type="entry name" value="Homodimeric domain of signal transducing histidine kinase"/>
    <property type="match status" value="1"/>
</dbReference>
<dbReference type="GO" id="GO:0016301">
    <property type="term" value="F:kinase activity"/>
    <property type="evidence" value="ECO:0007669"/>
    <property type="project" value="UniProtKB-KW"/>
</dbReference>
<keyword evidence="4" id="KW-0472">Membrane</keyword>
<dbReference type="PANTHER" id="PTHR43547">
    <property type="entry name" value="TWO-COMPONENT HISTIDINE KINASE"/>
    <property type="match status" value="1"/>
</dbReference>
<evidence type="ECO:0000313" key="7">
    <source>
        <dbReference type="Proteomes" id="UP000628669"/>
    </source>
</evidence>
<dbReference type="InterPro" id="IPR036097">
    <property type="entry name" value="HisK_dim/P_sf"/>
</dbReference>
<dbReference type="InterPro" id="IPR004358">
    <property type="entry name" value="Sig_transdc_His_kin-like_C"/>
</dbReference>
<comment type="catalytic activity">
    <reaction evidence="1">
        <text>ATP + protein L-histidine = ADP + protein N-phospho-L-histidine.</text>
        <dbReference type="EC" id="2.7.13.3"/>
    </reaction>
</comment>
<dbReference type="CDD" id="cd00075">
    <property type="entry name" value="HATPase"/>
    <property type="match status" value="1"/>
</dbReference>
<gene>
    <name evidence="6" type="ORF">JHL15_00345</name>
</gene>
<keyword evidence="7" id="KW-1185">Reference proteome</keyword>
<dbReference type="Pfam" id="PF00512">
    <property type="entry name" value="HisKA"/>
    <property type="match status" value="1"/>
</dbReference>
<dbReference type="SMART" id="SM00387">
    <property type="entry name" value="HATPase_c"/>
    <property type="match status" value="1"/>
</dbReference>
<dbReference type="Proteomes" id="UP000628669">
    <property type="component" value="Unassembled WGS sequence"/>
</dbReference>
<proteinExistence type="predicted"/>
<evidence type="ECO:0000259" key="5">
    <source>
        <dbReference type="PROSITE" id="PS50109"/>
    </source>
</evidence>
<dbReference type="Pfam" id="PF02518">
    <property type="entry name" value="HATPase_c"/>
    <property type="match status" value="1"/>
</dbReference>